<proteinExistence type="predicted"/>
<evidence type="ECO:0000313" key="2">
    <source>
        <dbReference type="EMBL" id="MDW9252870.1"/>
    </source>
</evidence>
<comment type="caution">
    <text evidence="2">The sequence shown here is derived from an EMBL/GenBank/DDBJ whole genome shotgun (WGS) entry which is preliminary data.</text>
</comment>
<evidence type="ECO:0000256" key="1">
    <source>
        <dbReference type="SAM" id="MobiDB-lite"/>
    </source>
</evidence>
<protein>
    <submittedName>
        <fullName evidence="2">Uncharacterized protein</fullName>
    </submittedName>
</protein>
<feature type="region of interest" description="Disordered" evidence="1">
    <location>
        <begin position="1"/>
        <end position="45"/>
    </location>
</feature>
<sequence length="45" mass="4873">MTGDLFDSGQTSLRRARSSRRDGAGRGPVAEFVPSAVRDETLHRG</sequence>
<dbReference type="AlphaFoldDB" id="A0AAW9CQI1"/>
<name>A0AAW9CQI1_BURTH</name>
<organism evidence="2 3">
    <name type="scientific">Burkholderia thailandensis</name>
    <dbReference type="NCBI Taxonomy" id="57975"/>
    <lineage>
        <taxon>Bacteria</taxon>
        <taxon>Pseudomonadati</taxon>
        <taxon>Pseudomonadota</taxon>
        <taxon>Betaproteobacteria</taxon>
        <taxon>Burkholderiales</taxon>
        <taxon>Burkholderiaceae</taxon>
        <taxon>Burkholderia</taxon>
        <taxon>pseudomallei group</taxon>
    </lineage>
</organism>
<accession>A0AAW9CQI1</accession>
<dbReference type="EMBL" id="QXCT01000001">
    <property type="protein sequence ID" value="MDW9252870.1"/>
    <property type="molecule type" value="Genomic_DNA"/>
</dbReference>
<gene>
    <name evidence="2" type="ORF">C7S16_5398</name>
</gene>
<reference evidence="2" key="1">
    <citation type="submission" date="2018-08" db="EMBL/GenBank/DDBJ databases">
        <title>Identification of Burkholderia cepacia strains that express a Burkholderia pseudomallei-like capsular polysaccharide.</title>
        <authorList>
            <person name="Burtnick M.N."/>
            <person name="Vongsouvath M."/>
            <person name="Newton P."/>
            <person name="Wuthiekanun V."/>
            <person name="Limmathurotsakul D."/>
            <person name="Brett P.J."/>
            <person name="Chantratita N."/>
            <person name="Dance D.A."/>
        </authorList>
    </citation>
    <scope>NUCLEOTIDE SEQUENCE</scope>
    <source>
        <strain evidence="2">SBXCC001</strain>
    </source>
</reference>
<evidence type="ECO:0000313" key="3">
    <source>
        <dbReference type="Proteomes" id="UP001272137"/>
    </source>
</evidence>
<dbReference type="Proteomes" id="UP001272137">
    <property type="component" value="Unassembled WGS sequence"/>
</dbReference>